<dbReference type="RefSeq" id="WP_044649052.1">
    <property type="nucleotide sequence ID" value="NZ_JTHP01000102.1"/>
</dbReference>
<organism evidence="1 2">
    <name type="scientific">Paenibacillus terrae</name>
    <dbReference type="NCBI Taxonomy" id="159743"/>
    <lineage>
        <taxon>Bacteria</taxon>
        <taxon>Bacillati</taxon>
        <taxon>Bacillota</taxon>
        <taxon>Bacilli</taxon>
        <taxon>Bacillales</taxon>
        <taxon>Paenibacillaceae</taxon>
        <taxon>Paenibacillus</taxon>
    </lineage>
</organism>
<gene>
    <name evidence="1" type="ORF">QD47_27160</name>
</gene>
<dbReference type="AlphaFoldDB" id="A0A0D7WY11"/>
<evidence type="ECO:0000313" key="2">
    <source>
        <dbReference type="Proteomes" id="UP000032534"/>
    </source>
</evidence>
<dbReference type="Proteomes" id="UP000032534">
    <property type="component" value="Unassembled WGS sequence"/>
</dbReference>
<dbReference type="EMBL" id="JTHP01000102">
    <property type="protein sequence ID" value="KJD42632.1"/>
    <property type="molecule type" value="Genomic_DNA"/>
</dbReference>
<proteinExistence type="predicted"/>
<evidence type="ECO:0000313" key="1">
    <source>
        <dbReference type="EMBL" id="KJD42632.1"/>
    </source>
</evidence>
<comment type="caution">
    <text evidence="1">The sequence shown here is derived from an EMBL/GenBank/DDBJ whole genome shotgun (WGS) entry which is preliminary data.</text>
</comment>
<name>A0A0D7WY11_9BACL</name>
<reference evidence="1 2" key="1">
    <citation type="submission" date="2014-11" db="EMBL/GenBank/DDBJ databases">
        <title>Draft Genome Sequences of Paenibacillus polymyxa NRRL B-30509 and Paenibacillus terrae NRRL B-30644, Strains from a Poultry Environment that Produce Tridecaptin A and Paenicidins.</title>
        <authorList>
            <person name="van Belkum M.J."/>
            <person name="Lohans C.T."/>
            <person name="Vederas J.C."/>
        </authorList>
    </citation>
    <scope>NUCLEOTIDE SEQUENCE [LARGE SCALE GENOMIC DNA]</scope>
    <source>
        <strain evidence="1 2">NRRL B-30644</strain>
    </source>
</reference>
<dbReference type="PATRIC" id="fig|159743.3.peg.6048"/>
<protein>
    <submittedName>
        <fullName evidence="1">Uncharacterized protein</fullName>
    </submittedName>
</protein>
<sequence>MKKNIVVHVSNGIASVINLPKDTVVQILDFDNFGFTPNLGTTDNILCRHCNETSTIREWNVATIHVFGLNSYRLHEALNDPNSEDVEFTCPRCFEVSMTSQLEKISPRIDKEETLKSVEIIVQKTRTKNKRVLVRINNEIFYPGNPEGSFNFNMSGVHLVSMPALKRPRFFSLPLIDDAEGDLKRIAVIVDEDFDVSLQINNVSYGLNAGGGLIGFNHSYKKQGVHIKVHNELARSK</sequence>
<keyword evidence="2" id="KW-1185">Reference proteome</keyword>
<accession>A0A0D7WY11</accession>